<reference evidence="1" key="1">
    <citation type="submission" date="2022-03" db="EMBL/GenBank/DDBJ databases">
        <title>Draft genome sequence of Aduncisulcus paluster, a free-living microaerophilic Fornicata.</title>
        <authorList>
            <person name="Yuyama I."/>
            <person name="Kume K."/>
            <person name="Tamura T."/>
            <person name="Inagaki Y."/>
            <person name="Hashimoto T."/>
        </authorList>
    </citation>
    <scope>NUCLEOTIDE SEQUENCE</scope>
    <source>
        <strain evidence="1">NY0171</strain>
    </source>
</reference>
<organism evidence="1 2">
    <name type="scientific">Aduncisulcus paluster</name>
    <dbReference type="NCBI Taxonomy" id="2918883"/>
    <lineage>
        <taxon>Eukaryota</taxon>
        <taxon>Metamonada</taxon>
        <taxon>Carpediemonas-like organisms</taxon>
        <taxon>Aduncisulcus</taxon>
    </lineage>
</organism>
<evidence type="ECO:0000313" key="2">
    <source>
        <dbReference type="Proteomes" id="UP001057375"/>
    </source>
</evidence>
<evidence type="ECO:0000313" key="1">
    <source>
        <dbReference type="EMBL" id="GKT31447.1"/>
    </source>
</evidence>
<dbReference type="EMBL" id="BQXS01009665">
    <property type="protein sequence ID" value="GKT31447.1"/>
    <property type="molecule type" value="Genomic_DNA"/>
</dbReference>
<comment type="caution">
    <text evidence="1">The sequence shown here is derived from an EMBL/GenBank/DDBJ whole genome shotgun (WGS) entry which is preliminary data.</text>
</comment>
<protein>
    <submittedName>
        <fullName evidence="1">Uncharacterized protein</fullName>
    </submittedName>
</protein>
<feature type="non-terminal residue" evidence="1">
    <location>
        <position position="124"/>
    </location>
</feature>
<proteinExistence type="predicted"/>
<dbReference type="Proteomes" id="UP001057375">
    <property type="component" value="Unassembled WGS sequence"/>
</dbReference>
<keyword evidence="2" id="KW-1185">Reference proteome</keyword>
<accession>A0ABQ5KFZ8</accession>
<gene>
    <name evidence="1" type="ORF">ADUPG1_005888</name>
</gene>
<name>A0ABQ5KFZ8_9EUKA</name>
<sequence length="124" mass="13651">MARTKTRKTRAAVATEACIQAFTSLQEKKPKDFWAALHTVLPGTKDGEIPPSRESVIALIGLMIDDAHFNHIVACKTPRKPLLARLLCMVSSMDEPAAGDFVMAFFDWARNELATTMDTVVSES</sequence>